<reference evidence="1 2" key="1">
    <citation type="journal article" date="2021" name="Nat. Plants">
        <title>The Taxus genome provides insights into paclitaxel biosynthesis.</title>
        <authorList>
            <person name="Xiong X."/>
            <person name="Gou J."/>
            <person name="Liao Q."/>
            <person name="Li Y."/>
            <person name="Zhou Q."/>
            <person name="Bi G."/>
            <person name="Li C."/>
            <person name="Du R."/>
            <person name="Wang X."/>
            <person name="Sun T."/>
            <person name="Guo L."/>
            <person name="Liang H."/>
            <person name="Lu P."/>
            <person name="Wu Y."/>
            <person name="Zhang Z."/>
            <person name="Ro D.K."/>
            <person name="Shang Y."/>
            <person name="Huang S."/>
            <person name="Yan J."/>
        </authorList>
    </citation>
    <scope>NUCLEOTIDE SEQUENCE [LARGE SCALE GENOMIC DNA]</scope>
    <source>
        <strain evidence="1">Ta-2019</strain>
    </source>
</reference>
<keyword evidence="2" id="KW-1185">Reference proteome</keyword>
<dbReference type="EMBL" id="JAHRHJ020000001">
    <property type="protein sequence ID" value="KAH9327909.1"/>
    <property type="molecule type" value="Genomic_DNA"/>
</dbReference>
<comment type="caution">
    <text evidence="1">The sequence shown here is derived from an EMBL/GenBank/DDBJ whole genome shotgun (WGS) entry which is preliminary data.</text>
</comment>
<name>A0AA38GQY8_TAXCH</name>
<dbReference type="AlphaFoldDB" id="A0AA38GQY8"/>
<proteinExistence type="predicted"/>
<gene>
    <name evidence="1" type="ORF">KI387_000017</name>
</gene>
<organism evidence="1 2">
    <name type="scientific">Taxus chinensis</name>
    <name type="common">Chinese yew</name>
    <name type="synonym">Taxus wallichiana var. chinensis</name>
    <dbReference type="NCBI Taxonomy" id="29808"/>
    <lineage>
        <taxon>Eukaryota</taxon>
        <taxon>Viridiplantae</taxon>
        <taxon>Streptophyta</taxon>
        <taxon>Embryophyta</taxon>
        <taxon>Tracheophyta</taxon>
        <taxon>Spermatophyta</taxon>
        <taxon>Pinopsida</taxon>
        <taxon>Pinidae</taxon>
        <taxon>Conifers II</taxon>
        <taxon>Cupressales</taxon>
        <taxon>Taxaceae</taxon>
        <taxon>Taxus</taxon>
    </lineage>
</organism>
<evidence type="ECO:0000313" key="2">
    <source>
        <dbReference type="Proteomes" id="UP000824469"/>
    </source>
</evidence>
<protein>
    <submittedName>
        <fullName evidence="1">Uncharacterized protein</fullName>
    </submittedName>
</protein>
<feature type="non-terminal residue" evidence="1">
    <location>
        <position position="78"/>
    </location>
</feature>
<sequence>DETEAPLDHIVVIPSPLLPPAPITNDDFDGPLDLDPVAPAPKWLRSTLAAVGDLAGDSRDLRRTRVETSGVVDYQPYS</sequence>
<dbReference type="Proteomes" id="UP000824469">
    <property type="component" value="Unassembled WGS sequence"/>
</dbReference>
<accession>A0AA38GQY8</accession>
<evidence type="ECO:0000313" key="1">
    <source>
        <dbReference type="EMBL" id="KAH9327909.1"/>
    </source>
</evidence>
<feature type="non-terminal residue" evidence="1">
    <location>
        <position position="1"/>
    </location>
</feature>